<evidence type="ECO:0000313" key="2">
    <source>
        <dbReference type="EMBL" id="ROR95543.1"/>
    </source>
</evidence>
<dbReference type="Proteomes" id="UP000275356">
    <property type="component" value="Unassembled WGS sequence"/>
</dbReference>
<evidence type="ECO:0000313" key="3">
    <source>
        <dbReference type="Proteomes" id="UP000275356"/>
    </source>
</evidence>
<evidence type="ECO:0000313" key="1">
    <source>
        <dbReference type="EMBL" id="ROR95459.1"/>
    </source>
</evidence>
<proteinExistence type="predicted"/>
<dbReference type="EMBL" id="RKHQ01000001">
    <property type="protein sequence ID" value="ROR95543.1"/>
    <property type="molecule type" value="Genomic_DNA"/>
</dbReference>
<name>A0A3N2D6R1_9MICO</name>
<organism evidence="1 3">
    <name type="scientific">Salana multivorans</name>
    <dbReference type="NCBI Taxonomy" id="120377"/>
    <lineage>
        <taxon>Bacteria</taxon>
        <taxon>Bacillati</taxon>
        <taxon>Actinomycetota</taxon>
        <taxon>Actinomycetes</taxon>
        <taxon>Micrococcales</taxon>
        <taxon>Beutenbergiaceae</taxon>
        <taxon>Salana</taxon>
    </lineage>
</organism>
<reference evidence="1 3" key="1">
    <citation type="submission" date="2018-11" db="EMBL/GenBank/DDBJ databases">
        <title>Sequencing the genomes of 1000 actinobacteria strains.</title>
        <authorList>
            <person name="Klenk H.-P."/>
        </authorList>
    </citation>
    <scope>NUCLEOTIDE SEQUENCE [LARGE SCALE GENOMIC DNA]</scope>
    <source>
        <strain evidence="1 3">DSM 13521</strain>
    </source>
</reference>
<keyword evidence="3" id="KW-1185">Reference proteome</keyword>
<dbReference type="EMBL" id="RKHQ01000001">
    <property type="protein sequence ID" value="ROR95459.1"/>
    <property type="molecule type" value="Genomic_DNA"/>
</dbReference>
<gene>
    <name evidence="1" type="ORF">EDD28_0012</name>
    <name evidence="2" type="ORF">EDD28_0100</name>
</gene>
<comment type="caution">
    <text evidence="1">The sequence shown here is derived from an EMBL/GenBank/DDBJ whole genome shotgun (WGS) entry which is preliminary data.</text>
</comment>
<sequence length="98" mass="11097">MGPADSLAPASGVWIADTDGGEWTEVGKITGPLTSPTRPLDDVAESFRHLGDVSMSFTISADELLKRMHLLRWLDPLSRARRRQLHTKYNARRRRRAR</sequence>
<protein>
    <submittedName>
        <fullName evidence="1">Uncharacterized protein</fullName>
    </submittedName>
</protein>
<dbReference type="AlphaFoldDB" id="A0A3N2D6R1"/>
<accession>A0A3N2D6R1</accession>